<dbReference type="KEGG" id="vg:65129980"/>
<keyword evidence="2" id="KW-1185">Reference proteome</keyword>
<dbReference type="EMBL" id="MT774389">
    <property type="protein sequence ID" value="QOR59418.1"/>
    <property type="molecule type" value="Genomic_DNA"/>
</dbReference>
<protein>
    <submittedName>
        <fullName evidence="1">Uncharacterized protein</fullName>
    </submittedName>
</protein>
<dbReference type="GeneID" id="65129980"/>
<organism evidence="1 2">
    <name type="scientific">uncultured phage cr116_1</name>
    <dbReference type="NCBI Taxonomy" id="2772073"/>
    <lineage>
        <taxon>Viruses</taxon>
        <taxon>Duplodnaviria</taxon>
        <taxon>Heunggongvirae</taxon>
        <taxon>Uroviricota</taxon>
        <taxon>Caudoviricetes</taxon>
        <taxon>Crassvirales</taxon>
        <taxon>Steigviridae</taxon>
        <taxon>Asinivirinae</taxon>
        <taxon>Pamirivirus</taxon>
        <taxon>Pamirivirus faecium</taxon>
    </lineage>
</organism>
<evidence type="ECO:0000313" key="2">
    <source>
        <dbReference type="Proteomes" id="UP000593686"/>
    </source>
</evidence>
<sequence>MGRIFRIVDEAEEYQRGYNQREPDDKMLERAFKEGCEHGYKKAMREAEGYNERKTHTYNEGFEEKIERLKKKYE</sequence>
<name>A0A7M1RYI3_9CAUD</name>
<dbReference type="Proteomes" id="UP000593686">
    <property type="component" value="Genome"/>
</dbReference>
<reference evidence="1 2" key="1">
    <citation type="submission" date="2020-07" db="EMBL/GenBank/DDBJ databases">
        <title>Taxonomic proposal: Crassvirales, a new order of highly abundant and diverse bacterial viruses.</title>
        <authorList>
            <person name="Shkoporov A.N."/>
            <person name="Stockdale S.R."/>
            <person name="Guerin E."/>
            <person name="Ross R.P."/>
            <person name="Hill C."/>
        </authorList>
    </citation>
    <scope>NUCLEOTIDE SEQUENCE [LARGE SCALE GENOMIC DNA]</scope>
</reference>
<evidence type="ECO:0000313" key="1">
    <source>
        <dbReference type="EMBL" id="QOR59418.1"/>
    </source>
</evidence>
<proteinExistence type="predicted"/>
<accession>A0A7M1RYI3</accession>
<dbReference type="RefSeq" id="YP_010111576.1">
    <property type="nucleotide sequence ID" value="NC_055882.1"/>
</dbReference>